<evidence type="ECO:0000256" key="5">
    <source>
        <dbReference type="ARBA" id="ARBA00022490"/>
    </source>
</evidence>
<dbReference type="InterPro" id="IPR026448">
    <property type="entry name" value="Methyltr_grasp"/>
</dbReference>
<dbReference type="InterPro" id="IPR029063">
    <property type="entry name" value="SAM-dependent_MTases_sf"/>
</dbReference>
<dbReference type="InterPro" id="IPR000682">
    <property type="entry name" value="PCMT"/>
</dbReference>
<evidence type="ECO:0000256" key="10">
    <source>
        <dbReference type="ARBA" id="ARBA00031323"/>
    </source>
</evidence>
<proteinExistence type="inferred from homology"/>
<dbReference type="RefSeq" id="WP_379531402.1">
    <property type="nucleotide sequence ID" value="NZ_JBHSBI010000016.1"/>
</dbReference>
<comment type="subcellular location">
    <subcellularLocation>
        <location evidence="1">Cytoplasm</location>
    </subcellularLocation>
</comment>
<dbReference type="SUPFAM" id="SSF53335">
    <property type="entry name" value="S-adenosyl-L-methionine-dependent methyltransferases"/>
    <property type="match status" value="1"/>
</dbReference>
<keyword evidence="8" id="KW-0949">S-adenosyl-L-methionine</keyword>
<dbReference type="GO" id="GO:0008168">
    <property type="term" value="F:methyltransferase activity"/>
    <property type="evidence" value="ECO:0007669"/>
    <property type="project" value="UniProtKB-KW"/>
</dbReference>
<dbReference type="PANTHER" id="PTHR11579:SF0">
    <property type="entry name" value="PROTEIN-L-ISOASPARTATE(D-ASPARTATE) O-METHYLTRANSFERASE"/>
    <property type="match status" value="1"/>
</dbReference>
<gene>
    <name evidence="12" type="primary">tgmC</name>
    <name evidence="12" type="ORF">ACFOY2_29740</name>
</gene>
<evidence type="ECO:0000256" key="2">
    <source>
        <dbReference type="ARBA" id="ARBA00005369"/>
    </source>
</evidence>
<keyword evidence="6 12" id="KW-0489">Methyltransferase</keyword>
<dbReference type="CDD" id="cd02440">
    <property type="entry name" value="AdoMet_MTases"/>
    <property type="match status" value="1"/>
</dbReference>
<organism evidence="12 13">
    <name type="scientific">Nonomuraea purpurea</name>
    <dbReference type="NCBI Taxonomy" id="1849276"/>
    <lineage>
        <taxon>Bacteria</taxon>
        <taxon>Bacillati</taxon>
        <taxon>Actinomycetota</taxon>
        <taxon>Actinomycetes</taxon>
        <taxon>Streptosporangiales</taxon>
        <taxon>Streptosporangiaceae</taxon>
        <taxon>Nonomuraea</taxon>
    </lineage>
</organism>
<evidence type="ECO:0000256" key="4">
    <source>
        <dbReference type="ARBA" id="ARBA00013346"/>
    </source>
</evidence>
<name>A0ABV8GEL0_9ACTN</name>
<protein>
    <recommendedName>
        <fullName evidence="4">Protein-L-isoaspartate O-methyltransferase</fullName>
        <ecNumber evidence="3">2.1.1.77</ecNumber>
    </recommendedName>
    <alternativeName>
        <fullName evidence="11">L-isoaspartyl protein carboxyl methyltransferase</fullName>
    </alternativeName>
    <alternativeName>
        <fullName evidence="9">Protein L-isoaspartyl methyltransferase</fullName>
    </alternativeName>
    <alternativeName>
        <fullName evidence="10">Protein-beta-aspartate methyltransferase</fullName>
    </alternativeName>
</protein>
<evidence type="ECO:0000313" key="13">
    <source>
        <dbReference type="Proteomes" id="UP001595851"/>
    </source>
</evidence>
<evidence type="ECO:0000256" key="8">
    <source>
        <dbReference type="ARBA" id="ARBA00022691"/>
    </source>
</evidence>
<dbReference type="Gene3D" id="3.40.50.150">
    <property type="entry name" value="Vaccinia Virus protein VP39"/>
    <property type="match status" value="1"/>
</dbReference>
<evidence type="ECO:0000256" key="3">
    <source>
        <dbReference type="ARBA" id="ARBA00011890"/>
    </source>
</evidence>
<sequence>MSAAARHLRQELAKLLEEEGALTDPGWRRAVENVPREMFLGEAIFYQDEGMAGDEWRSMLRGRMPKERWLEMAYSDETWVTQVNGVPAEAAGTTIVGAPTSSSTMPGLVVKMLERAGIRDGDKVLEVGTGTGYSTALMCERLGDRQVTSIEYDQHAAARARLALDAAGYAPTLVVGDGLAGYDENAEYDRLIATCSVRYIPLPWMVQVRDGGTITAPLSGWMPGNALAHLTLADDGTASGRFLPDNVSFMYARPHARPPRASYVIGIGDERESVIDPNILADSTGRFVAQLGAPSAEKLGLGDEVILLDVATGSQATTRRNPKGGGWLVRQHGPLKLWHAVEDAILTWQGAGSPHQSGFGLTVTREGQRVWLGDSDGPSWNLPA</sequence>
<dbReference type="EC" id="2.1.1.77" evidence="3"/>
<dbReference type="EMBL" id="JBHSBI010000016">
    <property type="protein sequence ID" value="MFC4011445.1"/>
    <property type="molecule type" value="Genomic_DNA"/>
</dbReference>
<evidence type="ECO:0000256" key="1">
    <source>
        <dbReference type="ARBA" id="ARBA00004496"/>
    </source>
</evidence>
<reference evidence="13" key="1">
    <citation type="journal article" date="2019" name="Int. J. Syst. Evol. Microbiol.">
        <title>The Global Catalogue of Microorganisms (GCM) 10K type strain sequencing project: providing services to taxonomists for standard genome sequencing and annotation.</title>
        <authorList>
            <consortium name="The Broad Institute Genomics Platform"/>
            <consortium name="The Broad Institute Genome Sequencing Center for Infectious Disease"/>
            <person name="Wu L."/>
            <person name="Ma J."/>
        </authorList>
    </citation>
    <scope>NUCLEOTIDE SEQUENCE [LARGE SCALE GENOMIC DNA]</scope>
    <source>
        <strain evidence="13">TBRC 1276</strain>
    </source>
</reference>
<dbReference type="GO" id="GO:0032259">
    <property type="term" value="P:methylation"/>
    <property type="evidence" value="ECO:0007669"/>
    <property type="project" value="UniProtKB-KW"/>
</dbReference>
<keyword evidence="13" id="KW-1185">Reference proteome</keyword>
<dbReference type="PANTHER" id="PTHR11579">
    <property type="entry name" value="PROTEIN-L-ISOASPARTATE O-METHYLTRANSFERASE"/>
    <property type="match status" value="1"/>
</dbReference>
<evidence type="ECO:0000256" key="9">
    <source>
        <dbReference type="ARBA" id="ARBA00030757"/>
    </source>
</evidence>
<keyword evidence="5" id="KW-0963">Cytoplasm</keyword>
<comment type="similarity">
    <text evidence="2">Belongs to the methyltransferase superfamily. L-isoaspartyl/D-aspartyl protein methyltransferase family.</text>
</comment>
<keyword evidence="7" id="KW-0808">Transferase</keyword>
<evidence type="ECO:0000256" key="7">
    <source>
        <dbReference type="ARBA" id="ARBA00022679"/>
    </source>
</evidence>
<comment type="caution">
    <text evidence="12">The sequence shown here is derived from an EMBL/GenBank/DDBJ whole genome shotgun (WGS) entry which is preliminary data.</text>
</comment>
<evidence type="ECO:0000313" key="12">
    <source>
        <dbReference type="EMBL" id="MFC4011445.1"/>
    </source>
</evidence>
<dbReference type="Proteomes" id="UP001595851">
    <property type="component" value="Unassembled WGS sequence"/>
</dbReference>
<dbReference type="NCBIfam" id="TIGR04188">
    <property type="entry name" value="methyltr_grsp"/>
    <property type="match status" value="1"/>
</dbReference>
<accession>A0ABV8GEL0</accession>
<dbReference type="Pfam" id="PF01135">
    <property type="entry name" value="PCMT"/>
    <property type="match status" value="1"/>
</dbReference>
<evidence type="ECO:0000256" key="6">
    <source>
        <dbReference type="ARBA" id="ARBA00022603"/>
    </source>
</evidence>
<evidence type="ECO:0000256" key="11">
    <source>
        <dbReference type="ARBA" id="ARBA00031350"/>
    </source>
</evidence>